<comment type="caution">
    <text evidence="1">The sequence shown here is derived from an EMBL/GenBank/DDBJ whole genome shotgun (WGS) entry which is preliminary data.</text>
</comment>
<dbReference type="SUPFAM" id="SSF55486">
    <property type="entry name" value="Metalloproteases ('zincins'), catalytic domain"/>
    <property type="match status" value="1"/>
</dbReference>
<sequence>MTNPLLAEWTGPHEMPPFAQIRDDQFAQAVEAGLAEARANIAAIAEDQAAPTFANTIEALELADAKLGRVLSVFYNLSGADSTPAREALSRDFSPLLSAYSSEVSMNAALFARIETLWEQRDTLDLTDEQQRLLFITRRGFVRQGAQLEGFARDRLASVKARLAVLGTQFSQNLLADERGWSMRLDEADLGGLP</sequence>
<proteinExistence type="predicted"/>
<protein>
    <recommendedName>
        <fullName evidence="2">Peptidase M3A/M3B catalytic domain-containing protein</fullName>
    </recommendedName>
</protein>
<reference evidence="1" key="1">
    <citation type="journal article" date="2015" name="Nature">
        <title>Complex archaea that bridge the gap between prokaryotes and eukaryotes.</title>
        <authorList>
            <person name="Spang A."/>
            <person name="Saw J.H."/>
            <person name="Jorgensen S.L."/>
            <person name="Zaremba-Niedzwiedzka K."/>
            <person name="Martijn J."/>
            <person name="Lind A.E."/>
            <person name="van Eijk R."/>
            <person name="Schleper C."/>
            <person name="Guy L."/>
            <person name="Ettema T.J."/>
        </authorList>
    </citation>
    <scope>NUCLEOTIDE SEQUENCE</scope>
</reference>
<dbReference type="PANTHER" id="PTHR43660:SF1">
    <property type="entry name" value="DIPEPTIDYL CARBOXYPEPTIDASE"/>
    <property type="match status" value="1"/>
</dbReference>
<accession>A0A0F9BV20</accession>
<dbReference type="PANTHER" id="PTHR43660">
    <property type="entry name" value="DIPEPTIDYL CARBOXYPEPTIDASE"/>
    <property type="match status" value="1"/>
</dbReference>
<dbReference type="GO" id="GO:0005829">
    <property type="term" value="C:cytosol"/>
    <property type="evidence" value="ECO:0007669"/>
    <property type="project" value="TreeGrafter"/>
</dbReference>
<dbReference type="AlphaFoldDB" id="A0A0F9BV20"/>
<gene>
    <name evidence="1" type="ORF">LCGC14_2684440</name>
</gene>
<dbReference type="EMBL" id="LAZR01047414">
    <property type="protein sequence ID" value="KKK94279.1"/>
    <property type="molecule type" value="Genomic_DNA"/>
</dbReference>
<feature type="non-terminal residue" evidence="1">
    <location>
        <position position="194"/>
    </location>
</feature>
<dbReference type="GO" id="GO:0004180">
    <property type="term" value="F:carboxypeptidase activity"/>
    <property type="evidence" value="ECO:0007669"/>
    <property type="project" value="TreeGrafter"/>
</dbReference>
<dbReference type="GO" id="GO:0006508">
    <property type="term" value="P:proteolysis"/>
    <property type="evidence" value="ECO:0007669"/>
    <property type="project" value="InterPro"/>
</dbReference>
<evidence type="ECO:0008006" key="2">
    <source>
        <dbReference type="Google" id="ProtNLM"/>
    </source>
</evidence>
<name>A0A0F9BV20_9ZZZZ</name>
<dbReference type="InterPro" id="IPR045090">
    <property type="entry name" value="Pept_M3A_M3B"/>
</dbReference>
<evidence type="ECO:0000313" key="1">
    <source>
        <dbReference type="EMBL" id="KKK94279.1"/>
    </source>
</evidence>
<dbReference type="GO" id="GO:0004222">
    <property type="term" value="F:metalloendopeptidase activity"/>
    <property type="evidence" value="ECO:0007669"/>
    <property type="project" value="InterPro"/>
</dbReference>
<organism evidence="1">
    <name type="scientific">marine sediment metagenome</name>
    <dbReference type="NCBI Taxonomy" id="412755"/>
    <lineage>
        <taxon>unclassified sequences</taxon>
        <taxon>metagenomes</taxon>
        <taxon>ecological metagenomes</taxon>
    </lineage>
</organism>
<dbReference type="Gene3D" id="1.10.1370.40">
    <property type="match status" value="1"/>
</dbReference>